<dbReference type="GO" id="GO:0050242">
    <property type="term" value="F:pyruvate, phosphate dikinase activity"/>
    <property type="evidence" value="ECO:0007669"/>
    <property type="project" value="InterPro"/>
</dbReference>
<dbReference type="InterPro" id="IPR015813">
    <property type="entry name" value="Pyrv/PenolPyrv_kinase-like_dom"/>
</dbReference>
<feature type="domain" description="PEP-utilising enzyme C-terminal" evidence="1">
    <location>
        <begin position="1"/>
        <end position="157"/>
    </location>
</feature>
<protein>
    <recommendedName>
        <fullName evidence="1">PEP-utilising enzyme C-terminal domain-containing protein</fullName>
    </recommendedName>
</protein>
<sequence>RGVRVGVTFPEIYQMQIDAISEAKSEVAANVSIMVPQIITVQELLWVKKYVKDPTVKVGIMMETVRACMRAGKLALVADFFSFGTNDLTQAVFSFSREDVERKFLTTYLELGILQHNPFEIVDVKGVGRLMETAVTWARREKKALEIGVCGDYVGNFSILV</sequence>
<dbReference type="InterPro" id="IPR000121">
    <property type="entry name" value="PEP_util_C"/>
</dbReference>
<evidence type="ECO:0000259" key="1">
    <source>
        <dbReference type="Pfam" id="PF02896"/>
    </source>
</evidence>
<feature type="non-terminal residue" evidence="2">
    <location>
        <position position="1"/>
    </location>
</feature>
<dbReference type="EMBL" id="BARV01021913">
    <property type="protein sequence ID" value="GAI29044.1"/>
    <property type="molecule type" value="Genomic_DNA"/>
</dbReference>
<accession>X1PDR0</accession>
<reference evidence="2" key="1">
    <citation type="journal article" date="2014" name="Front. Microbiol.">
        <title>High frequency of phylogenetically diverse reductive dehalogenase-homologous genes in deep subseafloor sedimentary metagenomes.</title>
        <authorList>
            <person name="Kawai M."/>
            <person name="Futagami T."/>
            <person name="Toyoda A."/>
            <person name="Takaki Y."/>
            <person name="Nishi S."/>
            <person name="Hori S."/>
            <person name="Arai W."/>
            <person name="Tsubouchi T."/>
            <person name="Morono Y."/>
            <person name="Uchiyama I."/>
            <person name="Ito T."/>
            <person name="Fujiyama A."/>
            <person name="Inagaki F."/>
            <person name="Takami H."/>
        </authorList>
    </citation>
    <scope>NUCLEOTIDE SEQUENCE</scope>
    <source>
        <strain evidence="2">Expedition CK06-06</strain>
    </source>
</reference>
<dbReference type="Gene3D" id="3.20.20.60">
    <property type="entry name" value="Phosphoenolpyruvate-binding domains"/>
    <property type="match status" value="1"/>
</dbReference>
<dbReference type="PANTHER" id="PTHR22931:SF9">
    <property type="entry name" value="PYRUVATE, PHOSPHATE DIKINASE 1, CHLOROPLASTIC"/>
    <property type="match status" value="1"/>
</dbReference>
<organism evidence="2">
    <name type="scientific">marine sediment metagenome</name>
    <dbReference type="NCBI Taxonomy" id="412755"/>
    <lineage>
        <taxon>unclassified sequences</taxon>
        <taxon>metagenomes</taxon>
        <taxon>ecological metagenomes</taxon>
    </lineage>
</organism>
<comment type="caution">
    <text evidence="2">The sequence shown here is derived from an EMBL/GenBank/DDBJ whole genome shotgun (WGS) entry which is preliminary data.</text>
</comment>
<proteinExistence type="predicted"/>
<dbReference type="InterPro" id="IPR010121">
    <property type="entry name" value="Pyruvate_phosphate_dikinase"/>
</dbReference>
<gene>
    <name evidence="2" type="ORF">S06H3_36210</name>
</gene>
<dbReference type="PANTHER" id="PTHR22931">
    <property type="entry name" value="PHOSPHOENOLPYRUVATE DIKINASE-RELATED"/>
    <property type="match status" value="1"/>
</dbReference>
<dbReference type="Pfam" id="PF02896">
    <property type="entry name" value="PEP-utilizers_C"/>
    <property type="match status" value="1"/>
</dbReference>
<evidence type="ECO:0000313" key="2">
    <source>
        <dbReference type="EMBL" id="GAI29044.1"/>
    </source>
</evidence>
<dbReference type="SUPFAM" id="SSF51621">
    <property type="entry name" value="Phosphoenolpyruvate/pyruvate domain"/>
    <property type="match status" value="1"/>
</dbReference>
<dbReference type="InterPro" id="IPR040442">
    <property type="entry name" value="Pyrv_kinase-like_dom_sf"/>
</dbReference>
<name>X1PDR0_9ZZZZ</name>
<dbReference type="AlphaFoldDB" id="X1PDR0"/>